<dbReference type="Proteomes" id="UP000051036">
    <property type="component" value="Unassembled WGS sequence"/>
</dbReference>
<gene>
    <name evidence="1" type="ORF">FC46_GL000712</name>
</gene>
<dbReference type="PATRIC" id="fig|1423763.3.peg.717"/>
<dbReference type="AlphaFoldDB" id="A0A0R1UEF8"/>
<sequence>MVEITLSKLNKPKVNSNAITEDFDVFSVVCDEYEYCVSYARITDLGEKSDSVYTAMYSDKKLYLLCEKDAFKVTELQNLLQEKDENLARVDKLDKFRLDGLSEYILLKLFFNMVSGTRLFKKIGKYNRIFFVPTTRNRKAFALDEVKLNQNFNMWISSTTFTNKKMFTSDKEDQTRIAKKAIYQIDFINNTMKNVLKGNQEDGEQYYNLPRFKGAKPKFPSKFFADKNAKDKLGRIGKNRLNAYLNTKSGKMFYIIDQFNQQFSKYFSNLFFITQDVDRRKLDMTAQAYVKDLKFKLVEFSQKHEIYLIDETEEHVALINYLKDKFKSLKIEVTLADKDDLAEGDLAISLIHDKEFYNKNKDKVDPHQEKSLAIIQHITVEDAENSFPDATLYNLINQLIIKYDLNKGELTIISISEKIRQFKYYAMFDENAYEMRFSDTSHFEINKVTSFDKISILDDPKIELMIEDSRGNYYKIFRLDTVTLPNKVLMDDWKEAADNGELVTARKTANRIKYISGLFDISYWKDSKDFYYIVGGIPDALQQSVARGFHVRKIEKVEKQGTLNNEEIFDLIEMMMVPTIKYANMTVLPFPKKYLTEAFLADRK</sequence>
<dbReference type="OrthoDB" id="5826790at2"/>
<dbReference type="RefSeq" id="WP_057799016.1">
    <property type="nucleotide sequence ID" value="NZ_AZFM01000020.1"/>
</dbReference>
<dbReference type="STRING" id="1423763.FC46_GL000712"/>
<evidence type="ECO:0000313" key="2">
    <source>
        <dbReference type="Proteomes" id="UP000051036"/>
    </source>
</evidence>
<evidence type="ECO:0000313" key="1">
    <source>
        <dbReference type="EMBL" id="KRL89610.1"/>
    </source>
</evidence>
<reference evidence="1 2" key="1">
    <citation type="journal article" date="2015" name="Genome Announc.">
        <title>Expanding the biotechnology potential of lactobacilli through comparative genomics of 213 strains and associated genera.</title>
        <authorList>
            <person name="Sun Z."/>
            <person name="Harris H.M."/>
            <person name="McCann A."/>
            <person name="Guo C."/>
            <person name="Argimon S."/>
            <person name="Zhang W."/>
            <person name="Yang X."/>
            <person name="Jeffery I.B."/>
            <person name="Cooney J.C."/>
            <person name="Kagawa T.F."/>
            <person name="Liu W."/>
            <person name="Song Y."/>
            <person name="Salvetti E."/>
            <person name="Wrobel A."/>
            <person name="Rasinkangas P."/>
            <person name="Parkhill J."/>
            <person name="Rea M.C."/>
            <person name="O'Sullivan O."/>
            <person name="Ritari J."/>
            <person name="Douillard F.P."/>
            <person name="Paul Ross R."/>
            <person name="Yang R."/>
            <person name="Briner A.E."/>
            <person name="Felis G.E."/>
            <person name="de Vos W.M."/>
            <person name="Barrangou R."/>
            <person name="Klaenhammer T.R."/>
            <person name="Caufield P.W."/>
            <person name="Cui Y."/>
            <person name="Zhang H."/>
            <person name="O'Toole P.W."/>
        </authorList>
    </citation>
    <scope>NUCLEOTIDE SEQUENCE [LARGE SCALE GENOMIC DNA]</scope>
    <source>
        <strain evidence="1 2">DSM 16043</strain>
    </source>
</reference>
<accession>A0A0R1UEF8</accession>
<keyword evidence="2" id="KW-1185">Reference proteome</keyword>
<protein>
    <submittedName>
        <fullName evidence="1">Uncharacterized protein</fullName>
    </submittedName>
</protein>
<name>A0A0R1UEF8_9LACO</name>
<dbReference type="EMBL" id="AZFM01000020">
    <property type="protein sequence ID" value="KRL89610.1"/>
    <property type="molecule type" value="Genomic_DNA"/>
</dbReference>
<comment type="caution">
    <text evidence="1">The sequence shown here is derived from an EMBL/GenBank/DDBJ whole genome shotgun (WGS) entry which is preliminary data.</text>
</comment>
<proteinExistence type="predicted"/>
<organism evidence="1 2">
    <name type="scientific">Lactobacillus kalixensis DSM 16043</name>
    <dbReference type="NCBI Taxonomy" id="1423763"/>
    <lineage>
        <taxon>Bacteria</taxon>
        <taxon>Bacillati</taxon>
        <taxon>Bacillota</taxon>
        <taxon>Bacilli</taxon>
        <taxon>Lactobacillales</taxon>
        <taxon>Lactobacillaceae</taxon>
        <taxon>Lactobacillus</taxon>
    </lineage>
</organism>